<reference evidence="2 3" key="1">
    <citation type="submission" date="2017-09" db="EMBL/GenBank/DDBJ databases">
        <authorList>
            <person name="Ehlers B."/>
            <person name="Leendertz F.H."/>
        </authorList>
    </citation>
    <scope>NUCLEOTIDE SEQUENCE [LARGE SCALE GENOMIC DNA]</scope>
    <source>
        <strain evidence="2 3">CGMCC 1.10978</strain>
    </source>
</reference>
<dbReference type="RefSeq" id="WP_097120885.1">
    <property type="nucleotide sequence ID" value="NZ_OCND01000002.1"/>
</dbReference>
<dbReference type="InterPro" id="IPR036597">
    <property type="entry name" value="Fido-like_dom_sf"/>
</dbReference>
<dbReference type="InterPro" id="IPR003812">
    <property type="entry name" value="Fido"/>
</dbReference>
<dbReference type="AlphaFoldDB" id="A0A286D2G1"/>
<dbReference type="Proteomes" id="UP000219374">
    <property type="component" value="Unassembled WGS sequence"/>
</dbReference>
<name>A0A286D2G1_9GAMM</name>
<gene>
    <name evidence="2" type="ORF">SAMN06296416_102100</name>
</gene>
<dbReference type="EMBL" id="OCND01000002">
    <property type="protein sequence ID" value="SOD52824.1"/>
    <property type="molecule type" value="Genomic_DNA"/>
</dbReference>
<evidence type="ECO:0000313" key="3">
    <source>
        <dbReference type="Proteomes" id="UP000219374"/>
    </source>
</evidence>
<accession>A0A286D2G1</accession>
<dbReference type="Gene3D" id="1.20.120.1870">
    <property type="entry name" value="Fic/DOC protein, Fido domain"/>
    <property type="match status" value="1"/>
</dbReference>
<evidence type="ECO:0000313" key="2">
    <source>
        <dbReference type="EMBL" id="SOD52824.1"/>
    </source>
</evidence>
<sequence length="294" mass="33525">MDFICSEVRAEYERWMREFPDDPYSAGNTVGIYDVLRAHFLIADYFFDAGTGIGGIGPRDSSLLHSAVYRQFVSFGGMEKWRNEYERCATLLYGIVKDHPFHDANKRTALLVTLYFLQKNNRVPTTSQRELEDFVVEVAEDSLAKYRRFADMEKSDVPDAEIRFIADFLKRNTRQVDRRSYTITFQDLNRILNTKFSAGLENPSGNYIDVVKYETRRPVLGLFGKPERRASRVANIGFPGWKKQVSAGAIKTVRTELGLLPIKGVDSQAFFGSADPLNSLIEEYSGPLSRLADR</sequence>
<dbReference type="NCBIfam" id="TIGR01550">
    <property type="entry name" value="DOC_P1"/>
    <property type="match status" value="1"/>
</dbReference>
<keyword evidence="3" id="KW-1185">Reference proteome</keyword>
<dbReference type="InterPro" id="IPR006440">
    <property type="entry name" value="Doc"/>
</dbReference>
<protein>
    <submittedName>
        <fullName evidence="2">Death on curing protein</fullName>
    </submittedName>
</protein>
<evidence type="ECO:0000259" key="1">
    <source>
        <dbReference type="PROSITE" id="PS51459"/>
    </source>
</evidence>
<dbReference type="Pfam" id="PF02661">
    <property type="entry name" value="Fic"/>
    <property type="match status" value="1"/>
</dbReference>
<dbReference type="GO" id="GO:0016301">
    <property type="term" value="F:kinase activity"/>
    <property type="evidence" value="ECO:0007669"/>
    <property type="project" value="InterPro"/>
</dbReference>
<feature type="domain" description="Fido" evidence="1">
    <location>
        <begin position="30"/>
        <end position="152"/>
    </location>
</feature>
<organism evidence="2 3">
    <name type="scientific">Pseudoxanthomonas wuyuanensis</name>
    <dbReference type="NCBI Taxonomy" id="1073196"/>
    <lineage>
        <taxon>Bacteria</taxon>
        <taxon>Pseudomonadati</taxon>
        <taxon>Pseudomonadota</taxon>
        <taxon>Gammaproteobacteria</taxon>
        <taxon>Lysobacterales</taxon>
        <taxon>Lysobacteraceae</taxon>
        <taxon>Pseudoxanthomonas</taxon>
    </lineage>
</organism>
<dbReference type="PROSITE" id="PS51459">
    <property type="entry name" value="FIDO"/>
    <property type="match status" value="1"/>
</dbReference>
<dbReference type="InterPro" id="IPR053737">
    <property type="entry name" value="Type_II_TA_Toxin"/>
</dbReference>
<dbReference type="OrthoDB" id="9802752at2"/>
<dbReference type="SUPFAM" id="SSF140931">
    <property type="entry name" value="Fic-like"/>
    <property type="match status" value="1"/>
</dbReference>
<proteinExistence type="predicted"/>